<feature type="transmembrane region" description="Helical" evidence="1">
    <location>
        <begin position="332"/>
        <end position="354"/>
    </location>
</feature>
<reference evidence="2" key="1">
    <citation type="journal article" date="2015" name="Proc. Natl. Acad. Sci. U.S.A.">
        <title>Networks of energetic and metabolic interactions define dynamics in microbial communities.</title>
        <authorList>
            <person name="Embree M."/>
            <person name="Liu J.K."/>
            <person name="Al-Bassam M.M."/>
            <person name="Zengler K."/>
        </authorList>
    </citation>
    <scope>NUCLEOTIDE SEQUENCE</scope>
</reference>
<keyword evidence="1" id="KW-0812">Transmembrane</keyword>
<sequence length="355" mass="41137">MYAMHFYRIYESSGLFDLNQLEVSLPGSGHSYSRTGLSRVKTKSIQMEVLPLLLRLGTGSVEKDGYLLEMEVQARIYDIGAISICLSYINRNEDKSNLEELALIFAGQEGMEALFEEKLRIIHSVLKVCVADLIMDSEFYEDYTIYYINQPSEIDDPVSLLMGEKAEFSSLIKEQVLSNRLSYSTDDYVILTWDTALICDPESANDLRDLIEFANVQLLELRYYDNELSKNMDKMYVDIEIAEKKSRFSRTRQYRKIISAQMELIADLTEVTEKIGNLIKITEDVYYARVYQTALKVLRTAQWNESVERKLQVIQRNYALLSNEVDVRHSYFLEWIIIILIALEFGFAILEAVLR</sequence>
<evidence type="ECO:0000256" key="1">
    <source>
        <dbReference type="SAM" id="Phobius"/>
    </source>
</evidence>
<organism evidence="2">
    <name type="scientific">hydrocarbon metagenome</name>
    <dbReference type="NCBI Taxonomy" id="938273"/>
    <lineage>
        <taxon>unclassified sequences</taxon>
        <taxon>metagenomes</taxon>
        <taxon>ecological metagenomes</taxon>
    </lineage>
</organism>
<dbReference type="AlphaFoldDB" id="A0A0W8E997"/>
<dbReference type="EMBL" id="LNQE01001826">
    <property type="protein sequence ID" value="KUG05168.1"/>
    <property type="molecule type" value="Genomic_DNA"/>
</dbReference>
<name>A0A0W8E997_9ZZZZ</name>
<proteinExistence type="predicted"/>
<evidence type="ECO:0008006" key="3">
    <source>
        <dbReference type="Google" id="ProtNLM"/>
    </source>
</evidence>
<keyword evidence="1" id="KW-1133">Transmembrane helix</keyword>
<protein>
    <recommendedName>
        <fullName evidence="3">DUF155 domain-containing protein</fullName>
    </recommendedName>
</protein>
<gene>
    <name evidence="2" type="ORF">ASZ90_017409</name>
</gene>
<evidence type="ECO:0000313" key="2">
    <source>
        <dbReference type="EMBL" id="KUG05168.1"/>
    </source>
</evidence>
<accession>A0A0W8E997</accession>
<comment type="caution">
    <text evidence="2">The sequence shown here is derived from an EMBL/GenBank/DDBJ whole genome shotgun (WGS) entry which is preliminary data.</text>
</comment>
<keyword evidence="1" id="KW-0472">Membrane</keyword>